<dbReference type="SUPFAM" id="SSF52402">
    <property type="entry name" value="Adenine nucleotide alpha hydrolases-like"/>
    <property type="match status" value="1"/>
</dbReference>
<dbReference type="Pfam" id="PF01012">
    <property type="entry name" value="ETF"/>
    <property type="match status" value="1"/>
</dbReference>
<dbReference type="InterPro" id="IPR014730">
    <property type="entry name" value="ETF_a/b_N"/>
</dbReference>
<organism evidence="3 4">
    <name type="scientific">Candidatus Desulfatibia vada</name>
    <dbReference type="NCBI Taxonomy" id="2841696"/>
    <lineage>
        <taxon>Bacteria</taxon>
        <taxon>Pseudomonadati</taxon>
        <taxon>Thermodesulfobacteriota</taxon>
        <taxon>Desulfobacteria</taxon>
        <taxon>Desulfobacterales</taxon>
        <taxon>Desulfobacterales incertae sedis</taxon>
        <taxon>Candidatus Desulfatibia</taxon>
    </lineage>
</organism>
<evidence type="ECO:0000256" key="1">
    <source>
        <dbReference type="ARBA" id="ARBA00022982"/>
    </source>
</evidence>
<evidence type="ECO:0000259" key="2">
    <source>
        <dbReference type="Pfam" id="PF01012"/>
    </source>
</evidence>
<feature type="non-terminal residue" evidence="3">
    <location>
        <position position="121"/>
    </location>
</feature>
<comment type="caution">
    <text evidence="3">The sequence shown here is derived from an EMBL/GenBank/DDBJ whole genome shotgun (WGS) entry which is preliminary data.</text>
</comment>
<dbReference type="InterPro" id="IPR014729">
    <property type="entry name" value="Rossmann-like_a/b/a_fold"/>
</dbReference>
<proteinExistence type="predicted"/>
<dbReference type="PANTHER" id="PTHR21294:SF17">
    <property type="entry name" value="PROTEIN FIXA"/>
    <property type="match status" value="1"/>
</dbReference>
<evidence type="ECO:0000313" key="3">
    <source>
        <dbReference type="EMBL" id="MBC8430541.1"/>
    </source>
</evidence>
<dbReference type="PANTHER" id="PTHR21294">
    <property type="entry name" value="ELECTRON TRANSFER FLAVOPROTEIN BETA-SUBUNIT"/>
    <property type="match status" value="1"/>
</dbReference>
<gene>
    <name evidence="3" type="ORF">H8D96_01350</name>
</gene>
<keyword evidence="1" id="KW-0813">Transport</keyword>
<dbReference type="Gene3D" id="3.40.50.620">
    <property type="entry name" value="HUPs"/>
    <property type="match status" value="1"/>
</dbReference>
<evidence type="ECO:0000313" key="4">
    <source>
        <dbReference type="Proteomes" id="UP000605201"/>
    </source>
</evidence>
<feature type="domain" description="Electron transfer flavoprotein alpha/beta-subunit N-terminal" evidence="2">
    <location>
        <begin position="27"/>
        <end position="121"/>
    </location>
</feature>
<protein>
    <submittedName>
        <fullName evidence="3">Electron transfer flavoprotein beta subunit/FixA family protein</fullName>
    </submittedName>
</protein>
<dbReference type="EMBL" id="JACNIG010000054">
    <property type="protein sequence ID" value="MBC8430541.1"/>
    <property type="molecule type" value="Genomic_DNA"/>
</dbReference>
<dbReference type="GO" id="GO:0009055">
    <property type="term" value="F:electron transfer activity"/>
    <property type="evidence" value="ECO:0007669"/>
    <property type="project" value="InterPro"/>
</dbReference>
<keyword evidence="1" id="KW-0249">Electron transport</keyword>
<dbReference type="AlphaFoldDB" id="A0A8J6NXJ8"/>
<dbReference type="Proteomes" id="UP000605201">
    <property type="component" value="Unassembled WGS sequence"/>
</dbReference>
<name>A0A8J6NXJ8_9BACT</name>
<sequence length="121" mass="13112">MAYRMVCLIKQVPDTRNITADVLREDGTVNRQALPAVVNPDDLFALEMALDVKDKYGGEITVISMGPPAAIEVLRDAMSRGADHAILLTDKKFAGADTLATSYVLESAIRKNGPFNLIFCG</sequence>
<reference evidence="3 4" key="1">
    <citation type="submission" date="2020-08" db="EMBL/GenBank/DDBJ databases">
        <title>Bridging the membrane lipid divide: bacteria of the FCB group superphylum have the potential to synthesize archaeal ether lipids.</title>
        <authorList>
            <person name="Villanueva L."/>
            <person name="Von Meijenfeldt F.A.B."/>
            <person name="Westbye A.B."/>
            <person name="Yadav S."/>
            <person name="Hopmans E.C."/>
            <person name="Dutilh B.E."/>
            <person name="Sinninghe Damste J.S."/>
        </authorList>
    </citation>
    <scope>NUCLEOTIDE SEQUENCE [LARGE SCALE GENOMIC DNA]</scope>
    <source>
        <strain evidence="3">NIOZ-UU17</strain>
    </source>
</reference>
<accession>A0A8J6NXJ8</accession>
<dbReference type="InterPro" id="IPR012255">
    <property type="entry name" value="ETF_b"/>
</dbReference>